<reference evidence="20 21" key="1">
    <citation type="submission" date="2024-05" db="EMBL/GenBank/DDBJ databases">
        <title>Culex pipiens pipiens assembly and annotation.</title>
        <authorList>
            <person name="Alout H."/>
            <person name="Durand T."/>
        </authorList>
    </citation>
    <scope>NUCLEOTIDE SEQUENCE [LARGE SCALE GENOMIC DNA]</scope>
    <source>
        <strain evidence="20">HA-2024</strain>
        <tissue evidence="20">Whole body</tissue>
    </source>
</reference>
<dbReference type="PANTHER" id="PTHR24027">
    <property type="entry name" value="CADHERIN-23"/>
    <property type="match status" value="1"/>
</dbReference>
<feature type="region of interest" description="Disordered" evidence="18">
    <location>
        <begin position="539"/>
        <end position="559"/>
    </location>
</feature>
<protein>
    <recommendedName>
        <fullName evidence="13">Cadherin-related family member 1</fullName>
    </recommendedName>
    <alternativeName>
        <fullName evidence="14">Photoreceptor cadherin</fullName>
    </alternativeName>
    <alternativeName>
        <fullName evidence="15">Protocadherin-21</fullName>
    </alternativeName>
</protein>
<dbReference type="PRINTS" id="PR00205">
    <property type="entry name" value="CADHERIN"/>
</dbReference>
<comment type="caution">
    <text evidence="20">The sequence shown here is derived from an EMBL/GenBank/DDBJ whole genome shotgun (WGS) entry which is preliminary data.</text>
</comment>
<evidence type="ECO:0000313" key="21">
    <source>
        <dbReference type="Proteomes" id="UP001562425"/>
    </source>
</evidence>
<feature type="domain" description="Cadherin" evidence="19">
    <location>
        <begin position="732"/>
        <end position="835"/>
    </location>
</feature>
<evidence type="ECO:0000256" key="2">
    <source>
        <dbReference type="ARBA" id="ARBA00022475"/>
    </source>
</evidence>
<dbReference type="Gene3D" id="2.60.40.60">
    <property type="entry name" value="Cadherins"/>
    <property type="match status" value="8"/>
</dbReference>
<evidence type="ECO:0000259" key="19">
    <source>
        <dbReference type="PROSITE" id="PS50268"/>
    </source>
</evidence>
<evidence type="ECO:0000256" key="10">
    <source>
        <dbReference type="ARBA" id="ARBA00023136"/>
    </source>
</evidence>
<comment type="function">
    <text evidence="16">Cadherins are calcium-dependent cell adhesion proteins. They preferentially interact with themselves in a homophilic manner in connecting cells.</text>
</comment>
<evidence type="ECO:0000256" key="4">
    <source>
        <dbReference type="ARBA" id="ARBA00022723"/>
    </source>
</evidence>
<evidence type="ECO:0000256" key="17">
    <source>
        <dbReference type="PROSITE-ProRule" id="PRU00043"/>
    </source>
</evidence>
<feature type="domain" description="Cadherin" evidence="19">
    <location>
        <begin position="403"/>
        <end position="462"/>
    </location>
</feature>
<name>A0ABD1DIL3_CULPP</name>
<dbReference type="InterPro" id="IPR039808">
    <property type="entry name" value="Cadherin"/>
</dbReference>
<evidence type="ECO:0000313" key="20">
    <source>
        <dbReference type="EMBL" id="KAL1398249.1"/>
    </source>
</evidence>
<evidence type="ECO:0000256" key="11">
    <source>
        <dbReference type="ARBA" id="ARBA00023170"/>
    </source>
</evidence>
<evidence type="ECO:0000256" key="1">
    <source>
        <dbReference type="ARBA" id="ARBA00004251"/>
    </source>
</evidence>
<evidence type="ECO:0000256" key="14">
    <source>
        <dbReference type="ARBA" id="ARBA00044253"/>
    </source>
</evidence>
<keyword evidence="5" id="KW-0732">Signal</keyword>
<proteinExistence type="predicted"/>
<dbReference type="FunFam" id="2.60.40.60:FF:000445">
    <property type="entry name" value="GG17179"/>
    <property type="match status" value="1"/>
</dbReference>
<evidence type="ECO:0000256" key="15">
    <source>
        <dbReference type="ARBA" id="ARBA00044335"/>
    </source>
</evidence>
<keyword evidence="9" id="KW-1133">Transmembrane helix</keyword>
<feature type="domain" description="Cadherin" evidence="19">
    <location>
        <begin position="584"/>
        <end position="626"/>
    </location>
</feature>
<dbReference type="AlphaFoldDB" id="A0ABD1DIL3"/>
<gene>
    <name evidence="20" type="ORF">pipiens_009116</name>
</gene>
<feature type="domain" description="Cadherin" evidence="19">
    <location>
        <begin position="627"/>
        <end position="731"/>
    </location>
</feature>
<dbReference type="SUPFAM" id="SSF49313">
    <property type="entry name" value="Cadherin-like"/>
    <property type="match status" value="7"/>
</dbReference>
<dbReference type="GO" id="GO:0005886">
    <property type="term" value="C:plasma membrane"/>
    <property type="evidence" value="ECO:0007669"/>
    <property type="project" value="UniProtKB-SubCell"/>
</dbReference>
<dbReference type="PROSITE" id="PS00232">
    <property type="entry name" value="CADHERIN_1"/>
    <property type="match status" value="2"/>
</dbReference>
<keyword evidence="8" id="KW-0130">Cell adhesion</keyword>
<dbReference type="FunFam" id="2.60.40.60:FF:000026">
    <property type="entry name" value="FAT atypical cadherin 1"/>
    <property type="match status" value="1"/>
</dbReference>
<dbReference type="InterPro" id="IPR002126">
    <property type="entry name" value="Cadherin-like_dom"/>
</dbReference>
<evidence type="ECO:0000256" key="9">
    <source>
        <dbReference type="ARBA" id="ARBA00022989"/>
    </source>
</evidence>
<accession>A0ABD1DIL3</accession>
<comment type="subcellular location">
    <subcellularLocation>
        <location evidence="1">Cell membrane</location>
        <topology evidence="1">Single-pass type I membrane protein</topology>
    </subcellularLocation>
</comment>
<evidence type="ECO:0000256" key="18">
    <source>
        <dbReference type="SAM" id="MobiDB-lite"/>
    </source>
</evidence>
<dbReference type="GO" id="GO:0007155">
    <property type="term" value="P:cell adhesion"/>
    <property type="evidence" value="ECO:0007669"/>
    <property type="project" value="UniProtKB-KW"/>
</dbReference>
<feature type="domain" description="Cadherin" evidence="19">
    <location>
        <begin position="289"/>
        <end position="402"/>
    </location>
</feature>
<dbReference type="PROSITE" id="PS50268">
    <property type="entry name" value="CADHERIN_2"/>
    <property type="match status" value="8"/>
</dbReference>
<keyword evidence="2" id="KW-1003">Cell membrane</keyword>
<dbReference type="FunFam" id="2.60.40.60:FF:000098">
    <property type="entry name" value="cadherin-23 isoform X1"/>
    <property type="match status" value="1"/>
</dbReference>
<dbReference type="InterPro" id="IPR020894">
    <property type="entry name" value="Cadherin_CS"/>
</dbReference>
<dbReference type="FunFam" id="2.60.40.60:FF:000124">
    <property type="entry name" value="Cadherin-related family member 1"/>
    <property type="match status" value="1"/>
</dbReference>
<keyword evidence="6" id="KW-0677">Repeat</keyword>
<keyword evidence="21" id="KW-1185">Reference proteome</keyword>
<keyword evidence="12" id="KW-0325">Glycoprotein</keyword>
<evidence type="ECO:0000256" key="8">
    <source>
        <dbReference type="ARBA" id="ARBA00022889"/>
    </source>
</evidence>
<dbReference type="FunFam" id="2.60.40.60:FF:000168">
    <property type="entry name" value="Cadherin-related family member 2"/>
    <property type="match status" value="1"/>
</dbReference>
<dbReference type="EMBL" id="JBEHCU010005960">
    <property type="protein sequence ID" value="KAL1398249.1"/>
    <property type="molecule type" value="Genomic_DNA"/>
</dbReference>
<evidence type="ECO:0000256" key="5">
    <source>
        <dbReference type="ARBA" id="ARBA00022729"/>
    </source>
</evidence>
<dbReference type="Proteomes" id="UP001562425">
    <property type="component" value="Unassembled WGS sequence"/>
</dbReference>
<evidence type="ECO:0000256" key="13">
    <source>
        <dbReference type="ARBA" id="ARBA00044073"/>
    </source>
</evidence>
<dbReference type="CDD" id="cd11304">
    <property type="entry name" value="Cadherin_repeat"/>
    <property type="match status" value="8"/>
</dbReference>
<sequence>MLLVMTQMLTEPELACTQDTLSFSVTIKDRVSSSGIDSENDNVVNVPITIIVLDENDNPPEFQNVPYETEVLENALPGTTVFSAILVTDKDTVGENLDVTCIPQPHNPDACEKFSIEITESAQDRLMAAVVLNGRLDYNERMIYQILLDATDGMFNATAGLEIHVKDVQNSPPVFQGSLAAVINEDSPIGTLVMTIHARDGDRGQPRKIVYELITNPMDYFLLDRQTGELRTAKPLDKEALPDDTGLIILTIKARELIDGIPGNDNLTVATTQASITIRDVNDSPPMFNKKEYFVSMSENTAPGTPLPIEMSVHDPDVGENAVFSLRLNDVSEVFDVEPKLVMGSSQISIRVANGSLDYENPNQRKFIVLVIAEETKTNPKLSSTATLTVSITDSNDNRPVFEQDSYSTTVLETAHAGHLITTIIAKDLDSGHFGDQGIRYSLSGTGAELFDVDTITGAITVADCPASHNGRRRRRQIPTADELTRDYTDIKEARRKASLEHEMGYMTYKVYNSGESEDVSVDAPPTVSSWEMSSFEEDETTTHWNGESSEEFITPSSTHSPAVHLNEIQTSNSEAGPGRAPCLDFENQSVYYLSYKATDDEGRGQTSVVSLRITLLDANDSPPVCESPLYRASVDEGATAFEPPLVIKARDPDVVSEINYRIIGNEAITRHFEIDKRSGQLTISKSTALDVNHLKSENVFFAVEASDGLYTTLCNVNITIRDVNNHAPLFSREHYLASIEENFPIATKVETLQAIDLDTGINAEIRYRVQQGSFDDFAIDNQTGVVTIARKLDYDRRNTYQMEIVASDMGTPSLSGTTTLTVSVINSNDKAPYFTPTTQRAEISEDAPVGTLVHTLVALDPDVASSESLDYAATEPITAVDKNGKEVTDSEDFKDMFTIDRTGKVFVNRILQRDDFAVIRITVLVTDTTAPSVQQGEGLLIITIIDVNEEPPPAYDPFYLRSQSAQRVALILIE</sequence>
<dbReference type="SMART" id="SM00112">
    <property type="entry name" value="CA"/>
    <property type="match status" value="7"/>
</dbReference>
<evidence type="ECO:0000256" key="16">
    <source>
        <dbReference type="ARBA" id="ARBA00059331"/>
    </source>
</evidence>
<dbReference type="Pfam" id="PF00028">
    <property type="entry name" value="Cadherin"/>
    <property type="match status" value="3"/>
</dbReference>
<keyword evidence="4" id="KW-0479">Metal-binding</keyword>
<feature type="domain" description="Cadherin" evidence="19">
    <location>
        <begin position="63"/>
        <end position="175"/>
    </location>
</feature>
<keyword evidence="7 17" id="KW-0106">Calcium</keyword>
<feature type="domain" description="Cadherin" evidence="19">
    <location>
        <begin position="175"/>
        <end position="288"/>
    </location>
</feature>
<feature type="domain" description="Cadherin" evidence="19">
    <location>
        <begin position="836"/>
        <end position="956"/>
    </location>
</feature>
<keyword evidence="10" id="KW-0472">Membrane</keyword>
<evidence type="ECO:0000256" key="12">
    <source>
        <dbReference type="ARBA" id="ARBA00023180"/>
    </source>
</evidence>
<dbReference type="FunFam" id="2.60.40.60:FF:000141">
    <property type="entry name" value="Cadherin 23"/>
    <property type="match status" value="1"/>
</dbReference>
<evidence type="ECO:0000256" key="3">
    <source>
        <dbReference type="ARBA" id="ARBA00022692"/>
    </source>
</evidence>
<dbReference type="GO" id="GO:0005509">
    <property type="term" value="F:calcium ion binding"/>
    <property type="evidence" value="ECO:0007669"/>
    <property type="project" value="UniProtKB-UniRule"/>
</dbReference>
<evidence type="ECO:0000256" key="7">
    <source>
        <dbReference type="ARBA" id="ARBA00022837"/>
    </source>
</evidence>
<organism evidence="20 21">
    <name type="scientific">Culex pipiens pipiens</name>
    <name type="common">Northern house mosquito</name>
    <dbReference type="NCBI Taxonomy" id="38569"/>
    <lineage>
        <taxon>Eukaryota</taxon>
        <taxon>Metazoa</taxon>
        <taxon>Ecdysozoa</taxon>
        <taxon>Arthropoda</taxon>
        <taxon>Hexapoda</taxon>
        <taxon>Insecta</taxon>
        <taxon>Pterygota</taxon>
        <taxon>Neoptera</taxon>
        <taxon>Endopterygota</taxon>
        <taxon>Diptera</taxon>
        <taxon>Nematocera</taxon>
        <taxon>Culicoidea</taxon>
        <taxon>Culicidae</taxon>
        <taxon>Culicinae</taxon>
        <taxon>Culicini</taxon>
        <taxon>Culex</taxon>
        <taxon>Culex</taxon>
    </lineage>
</organism>
<evidence type="ECO:0000256" key="6">
    <source>
        <dbReference type="ARBA" id="ARBA00022737"/>
    </source>
</evidence>
<dbReference type="PANTHER" id="PTHR24027:SF413">
    <property type="entry name" value="CADHERIN RELATED FAMILY MEMBER 1"/>
    <property type="match status" value="1"/>
</dbReference>
<keyword evidence="11" id="KW-0675">Receptor</keyword>
<keyword evidence="3" id="KW-0812">Transmembrane</keyword>
<dbReference type="InterPro" id="IPR015919">
    <property type="entry name" value="Cadherin-like_sf"/>
</dbReference>